<evidence type="ECO:0000313" key="5">
    <source>
        <dbReference type="Proteomes" id="UP001139971"/>
    </source>
</evidence>
<organism evidence="4 5">
    <name type="scientific">Tahibacter soli</name>
    <dbReference type="NCBI Taxonomy" id="2983605"/>
    <lineage>
        <taxon>Bacteria</taxon>
        <taxon>Pseudomonadati</taxon>
        <taxon>Pseudomonadota</taxon>
        <taxon>Gammaproteobacteria</taxon>
        <taxon>Lysobacterales</taxon>
        <taxon>Rhodanobacteraceae</taxon>
        <taxon>Tahibacter</taxon>
    </lineage>
</organism>
<protein>
    <submittedName>
        <fullName evidence="4">SPOR domain-containing protein</fullName>
    </submittedName>
</protein>
<keyword evidence="5" id="KW-1185">Reference proteome</keyword>
<dbReference type="InterPro" id="IPR007730">
    <property type="entry name" value="SPOR-like_dom"/>
</dbReference>
<feature type="region of interest" description="Disordered" evidence="1">
    <location>
        <begin position="58"/>
        <end position="137"/>
    </location>
</feature>
<dbReference type="Proteomes" id="UP001139971">
    <property type="component" value="Unassembled WGS sequence"/>
</dbReference>
<feature type="domain" description="SPOR" evidence="3">
    <location>
        <begin position="135"/>
        <end position="215"/>
    </location>
</feature>
<dbReference type="SUPFAM" id="SSF110997">
    <property type="entry name" value="Sporulation related repeat"/>
    <property type="match status" value="2"/>
</dbReference>
<keyword evidence="2" id="KW-1133">Transmembrane helix</keyword>
<feature type="compositionally biased region" description="Low complexity" evidence="1">
    <location>
        <begin position="124"/>
        <end position="137"/>
    </location>
</feature>
<dbReference type="EMBL" id="JAOVZO020000003">
    <property type="protein sequence ID" value="MDC8011745.1"/>
    <property type="molecule type" value="Genomic_DNA"/>
</dbReference>
<evidence type="ECO:0000259" key="3">
    <source>
        <dbReference type="PROSITE" id="PS51724"/>
    </source>
</evidence>
<dbReference type="GO" id="GO:0042834">
    <property type="term" value="F:peptidoglycan binding"/>
    <property type="evidence" value="ECO:0007669"/>
    <property type="project" value="InterPro"/>
</dbReference>
<dbReference type="RefSeq" id="WP_263542956.1">
    <property type="nucleotide sequence ID" value="NZ_JAOVZO020000003.1"/>
</dbReference>
<dbReference type="GO" id="GO:0032506">
    <property type="term" value="P:cytokinetic process"/>
    <property type="evidence" value="ECO:0007669"/>
    <property type="project" value="TreeGrafter"/>
</dbReference>
<reference evidence="4" key="1">
    <citation type="submission" date="2023-02" db="EMBL/GenBank/DDBJ databases">
        <title>Tahibacter soli sp. nov. isolated from soil.</title>
        <authorList>
            <person name="Baek J.H."/>
            <person name="Lee J.K."/>
            <person name="Choi D.G."/>
            <person name="Jeon C.O."/>
        </authorList>
    </citation>
    <scope>NUCLEOTIDE SEQUENCE</scope>
    <source>
        <strain evidence="4">BL</strain>
    </source>
</reference>
<gene>
    <name evidence="4" type="ORF">OD750_004210</name>
</gene>
<feature type="domain" description="SPOR" evidence="3">
    <location>
        <begin position="234"/>
        <end position="313"/>
    </location>
</feature>
<comment type="caution">
    <text evidence="4">The sequence shown here is derived from an EMBL/GenBank/DDBJ whole genome shotgun (WGS) entry which is preliminary data.</text>
</comment>
<dbReference type="Gene3D" id="3.30.70.1070">
    <property type="entry name" value="Sporulation related repeat"/>
    <property type="match status" value="2"/>
</dbReference>
<dbReference type="PROSITE" id="PS51724">
    <property type="entry name" value="SPOR"/>
    <property type="match status" value="2"/>
</dbReference>
<proteinExistence type="predicted"/>
<evidence type="ECO:0000313" key="4">
    <source>
        <dbReference type="EMBL" id="MDC8011745.1"/>
    </source>
</evidence>
<evidence type="ECO:0000256" key="1">
    <source>
        <dbReference type="SAM" id="MobiDB-lite"/>
    </source>
</evidence>
<accession>A0A9X4BFU4</accession>
<feature type="transmembrane region" description="Helical" evidence="2">
    <location>
        <begin position="9"/>
        <end position="27"/>
    </location>
</feature>
<dbReference type="Pfam" id="PF05036">
    <property type="entry name" value="SPOR"/>
    <property type="match status" value="2"/>
</dbReference>
<dbReference type="GO" id="GO:0032153">
    <property type="term" value="C:cell division site"/>
    <property type="evidence" value="ECO:0007669"/>
    <property type="project" value="TreeGrafter"/>
</dbReference>
<dbReference type="PANTHER" id="PTHR38687">
    <property type="entry name" value="CELL DIVISION PROTEIN DEDD-RELATED"/>
    <property type="match status" value="1"/>
</dbReference>
<keyword evidence="2" id="KW-0812">Transmembrane</keyword>
<sequence>MDSQLKQRLIGAAVLIALAIIFVPMFLSGSPPKPETVTENLAIPPAPSEREFQTRVVPAQGGNATSPAPLTTLPAGETDKVATVDAGRRERVEVPYEAQPGGKPAAATTPAKPEPAKPEPLPAKPASAQTAPPAATPGGRFAVHLGVFANAANAEGLVATAKKHGLAAYTESAEADGKPATRVRLGPYADRATAEAARLKLSQVDAKLKGSVVDVGAAPAAQPKADAPATALPANRAGGWAVQLGAFKSQEEANKLMQRAKGAGFASFVDTVGQGAEKLWRVRVGPEADRANTEKVRDAVKAKLSVTGMIVTLP</sequence>
<name>A0A9X4BFU4_9GAMM</name>
<dbReference type="GO" id="GO:0030428">
    <property type="term" value="C:cell septum"/>
    <property type="evidence" value="ECO:0007669"/>
    <property type="project" value="TreeGrafter"/>
</dbReference>
<keyword evidence="2" id="KW-0472">Membrane</keyword>
<feature type="compositionally biased region" description="Low complexity" evidence="1">
    <location>
        <begin position="98"/>
        <end position="111"/>
    </location>
</feature>
<dbReference type="InterPro" id="IPR036680">
    <property type="entry name" value="SPOR-like_sf"/>
</dbReference>
<dbReference type="InterPro" id="IPR052521">
    <property type="entry name" value="Cell_div_SPOR-domain"/>
</dbReference>
<dbReference type="AlphaFoldDB" id="A0A9X4BFU4"/>
<evidence type="ECO:0000256" key="2">
    <source>
        <dbReference type="SAM" id="Phobius"/>
    </source>
</evidence>
<feature type="compositionally biased region" description="Basic and acidic residues" evidence="1">
    <location>
        <begin position="77"/>
        <end position="94"/>
    </location>
</feature>
<dbReference type="PANTHER" id="PTHR38687:SF1">
    <property type="entry name" value="CELL DIVISION PROTEIN DEDD"/>
    <property type="match status" value="1"/>
</dbReference>